<keyword evidence="6" id="KW-1185">Reference proteome</keyword>
<comment type="subcellular location">
    <subcellularLocation>
        <location evidence="1">Membrane</location>
        <topology evidence="1">Multi-pass membrane protein</topology>
    </subcellularLocation>
</comment>
<feature type="transmembrane region" description="Helical" evidence="4">
    <location>
        <begin position="226"/>
        <end position="254"/>
    </location>
</feature>
<feature type="transmembrane region" description="Helical" evidence="4">
    <location>
        <begin position="89"/>
        <end position="110"/>
    </location>
</feature>
<dbReference type="Pfam" id="PF03137">
    <property type="entry name" value="OATP"/>
    <property type="match status" value="1"/>
</dbReference>
<keyword evidence="2" id="KW-1015">Disulfide bond</keyword>
<feature type="transmembrane region" description="Helical" evidence="4">
    <location>
        <begin position="117"/>
        <end position="138"/>
    </location>
</feature>
<evidence type="ECO:0000256" key="3">
    <source>
        <dbReference type="SAM" id="MobiDB-lite"/>
    </source>
</evidence>
<evidence type="ECO:0000313" key="6">
    <source>
        <dbReference type="Proteomes" id="UP000527355"/>
    </source>
</evidence>
<accession>A0A7J7VKR0</accession>
<dbReference type="GO" id="GO:0015125">
    <property type="term" value="F:bile acid transmembrane transporter activity"/>
    <property type="evidence" value="ECO:0007669"/>
    <property type="project" value="TreeGrafter"/>
</dbReference>
<sequence length="370" mass="40118">MGPRIGPVGMEPQMTDKDTKAMMGTEDTPGDKASPDSQDLRPSVFHSIKFFVLCHSLLQLAQLMISGYLKSSISTVEKRFGLSSQTSGLLAAFNEVGNTTLIVFVSYFGSRVHRPRLIGCGAILVALAGLLMTLPHFISEPYHYDRTSPGDMPQDFEASLCLTTTSAPAPTPSNGSSCSSYTEAQHLAAVGIMFMAQTLLGVGSVPIQPFGISYIDDFAHGNNSPLYLGILFAVTMMGPGMAYGLGGLMLRLYVDIDRMPEGGISLTSKDPRWVGAWWLGFLISAVAVALAATPYFFFPREMAKEKDELHFRRRVLAIVSKGPVRMERERAYRASGLVCLPSPLARPLGCLVWTLCPALSQPQSKRLLAA</sequence>
<evidence type="ECO:0000313" key="5">
    <source>
        <dbReference type="EMBL" id="KAF6325729.1"/>
    </source>
</evidence>
<dbReference type="PANTHER" id="PTHR11388">
    <property type="entry name" value="ORGANIC ANION TRANSPORTER"/>
    <property type="match status" value="1"/>
</dbReference>
<dbReference type="GO" id="GO:0016323">
    <property type="term" value="C:basolateral plasma membrane"/>
    <property type="evidence" value="ECO:0007669"/>
    <property type="project" value="TreeGrafter"/>
</dbReference>
<comment type="caution">
    <text evidence="5">The sequence shown here is derived from an EMBL/GenBank/DDBJ whole genome shotgun (WGS) entry which is preliminary data.</text>
</comment>
<evidence type="ECO:0000256" key="1">
    <source>
        <dbReference type="ARBA" id="ARBA00004141"/>
    </source>
</evidence>
<evidence type="ECO:0000256" key="2">
    <source>
        <dbReference type="ARBA" id="ARBA00023157"/>
    </source>
</evidence>
<dbReference type="InterPro" id="IPR004156">
    <property type="entry name" value="OATP"/>
</dbReference>
<dbReference type="GO" id="GO:0016324">
    <property type="term" value="C:apical plasma membrane"/>
    <property type="evidence" value="ECO:0007669"/>
    <property type="project" value="TreeGrafter"/>
</dbReference>
<organism evidence="5 6">
    <name type="scientific">Myotis myotis</name>
    <name type="common">Greater mouse-eared bat</name>
    <name type="synonym">Vespertilio myotis</name>
    <dbReference type="NCBI Taxonomy" id="51298"/>
    <lineage>
        <taxon>Eukaryota</taxon>
        <taxon>Metazoa</taxon>
        <taxon>Chordata</taxon>
        <taxon>Craniata</taxon>
        <taxon>Vertebrata</taxon>
        <taxon>Euteleostomi</taxon>
        <taxon>Mammalia</taxon>
        <taxon>Eutheria</taxon>
        <taxon>Laurasiatheria</taxon>
        <taxon>Chiroptera</taxon>
        <taxon>Yangochiroptera</taxon>
        <taxon>Vespertilionidae</taxon>
        <taxon>Myotis</taxon>
    </lineage>
</organism>
<dbReference type="PANTHER" id="PTHR11388:SF87">
    <property type="entry name" value="SOLUTE CARRIER ORGANIC ANION TRANSPORTER FAMILY MEMBER 2B1"/>
    <property type="match status" value="1"/>
</dbReference>
<keyword evidence="4" id="KW-1133">Transmembrane helix</keyword>
<dbReference type="AlphaFoldDB" id="A0A7J7VKR0"/>
<dbReference type="Gene3D" id="1.20.1250.20">
    <property type="entry name" value="MFS general substrate transporter like domains"/>
    <property type="match status" value="1"/>
</dbReference>
<evidence type="ECO:0000256" key="4">
    <source>
        <dbReference type="SAM" id="Phobius"/>
    </source>
</evidence>
<protein>
    <submittedName>
        <fullName evidence="5">Solute carrier organic anion transporter family member 2B1</fullName>
    </submittedName>
</protein>
<dbReference type="GO" id="GO:0043252">
    <property type="term" value="P:sodium-independent organic anion transport"/>
    <property type="evidence" value="ECO:0007669"/>
    <property type="project" value="TreeGrafter"/>
</dbReference>
<dbReference type="EMBL" id="JABWUV010000010">
    <property type="protein sequence ID" value="KAF6325729.1"/>
    <property type="molecule type" value="Genomic_DNA"/>
</dbReference>
<proteinExistence type="predicted"/>
<keyword evidence="4" id="KW-0812">Transmembrane</keyword>
<dbReference type="VEuPathDB" id="HostDB:GeneID_118664636"/>
<keyword evidence="4" id="KW-0472">Membrane</keyword>
<reference evidence="5 6" key="1">
    <citation type="journal article" date="2020" name="Nature">
        <title>Six reference-quality genomes reveal evolution of bat adaptations.</title>
        <authorList>
            <person name="Jebb D."/>
            <person name="Huang Z."/>
            <person name="Pippel M."/>
            <person name="Hughes G.M."/>
            <person name="Lavrichenko K."/>
            <person name="Devanna P."/>
            <person name="Winkler S."/>
            <person name="Jermiin L.S."/>
            <person name="Skirmuntt E.C."/>
            <person name="Katzourakis A."/>
            <person name="Burkitt-Gray L."/>
            <person name="Ray D.A."/>
            <person name="Sullivan K.A.M."/>
            <person name="Roscito J.G."/>
            <person name="Kirilenko B.M."/>
            <person name="Davalos L.M."/>
            <person name="Corthals A.P."/>
            <person name="Power M.L."/>
            <person name="Jones G."/>
            <person name="Ransome R.D."/>
            <person name="Dechmann D.K.N."/>
            <person name="Locatelli A.G."/>
            <person name="Puechmaille S.J."/>
            <person name="Fedrigo O."/>
            <person name="Jarvis E.D."/>
            <person name="Hiller M."/>
            <person name="Vernes S.C."/>
            <person name="Myers E.W."/>
            <person name="Teeling E.C."/>
        </authorList>
    </citation>
    <scope>NUCLEOTIDE SEQUENCE [LARGE SCALE GENOMIC DNA]</scope>
    <source>
        <strain evidence="5">MMyoMyo1</strain>
        <tissue evidence="5">Flight muscle</tissue>
    </source>
</reference>
<dbReference type="GO" id="GO:0015347">
    <property type="term" value="F:sodium-independent organic anion transmembrane transporter activity"/>
    <property type="evidence" value="ECO:0007669"/>
    <property type="project" value="TreeGrafter"/>
</dbReference>
<gene>
    <name evidence="5" type="ORF">mMyoMyo1_017896</name>
</gene>
<name>A0A7J7VKR0_MYOMY</name>
<feature type="transmembrane region" description="Helical" evidence="4">
    <location>
        <begin position="186"/>
        <end position="205"/>
    </location>
</feature>
<dbReference type="Proteomes" id="UP000527355">
    <property type="component" value="Unassembled WGS sequence"/>
</dbReference>
<feature type="transmembrane region" description="Helical" evidence="4">
    <location>
        <begin position="274"/>
        <end position="298"/>
    </location>
</feature>
<feature type="region of interest" description="Disordered" evidence="3">
    <location>
        <begin position="1"/>
        <end position="39"/>
    </location>
</feature>
<dbReference type="InterPro" id="IPR036259">
    <property type="entry name" value="MFS_trans_sf"/>
</dbReference>
<dbReference type="SUPFAM" id="SSF103473">
    <property type="entry name" value="MFS general substrate transporter"/>
    <property type="match status" value="1"/>
</dbReference>